<dbReference type="RefSeq" id="WP_070124956.1">
    <property type="nucleotide sequence ID" value="NZ_MDHN01000015.1"/>
</dbReference>
<evidence type="ECO:0000256" key="1">
    <source>
        <dbReference type="SAM" id="MobiDB-lite"/>
    </source>
</evidence>
<feature type="chain" id="PRO_5009209702" evidence="2">
    <location>
        <begin position="21"/>
        <end position="591"/>
    </location>
</feature>
<evidence type="ECO:0000313" key="5">
    <source>
        <dbReference type="Proteomes" id="UP000175691"/>
    </source>
</evidence>
<dbReference type="PROSITE" id="PS51257">
    <property type="entry name" value="PROKAR_LIPOPROTEIN"/>
    <property type="match status" value="1"/>
</dbReference>
<feature type="region of interest" description="Disordered" evidence="1">
    <location>
        <begin position="28"/>
        <end position="47"/>
    </location>
</feature>
<dbReference type="EMBL" id="MDHN01000015">
    <property type="protein sequence ID" value="OFC71297.1"/>
    <property type="molecule type" value="Genomic_DNA"/>
</dbReference>
<feature type="region of interest" description="Disordered" evidence="1">
    <location>
        <begin position="470"/>
        <end position="495"/>
    </location>
</feature>
<sequence length="591" mass="61726">MLNNKYKMGVLALMVSAALTGCSLDGDDGAQGPQGAQGEQGASGADGQDASLGVNLEVVGRAVVGGVGAAEIVQYHAGTQTVYATNGESDTISVISIADVTSEALEAPTSSTNLTNTSIELPTEIDGVALAGLTSIAVFDDLLAVAIPADEKSDNGFVVFYSGLNDSAPVLLSSVEVGNLPDNVVFTPDGTKVLTANEGEPSDDYTIDPEGSISVINVADGVPADSATTLTFEGFNDSQADLEAMGMMFPNPSGRTINGVTIDTTVAMDLEPEYITATNDMAYVSLQENNGVAVVDLEAMTISIMGLGVKDWGDYQIDVQENGEVSFGQYDGLYGVYMPDTITKMEWNGATFLLTANEGDAREYIFDADDEAACLAAGGLEFDDGDCLAYTDEAKIEDLTAATNSELAMLQANGEADDLRVTTAMGDADGDGEFDAAYTYGARSFTIWDQNGQVVYDSGDDFERITASVHGAAFNNGDDENEGDSRSENKGPEPEAIAVGTIGSRTYAFIGLERMGGLFAYDVTNPYNVSFSAYAINRDLTEGLTVDDGIGDLAPESIVFVTAEQSPTGEPLLIVGNEVSGSVTLWQVTAN</sequence>
<feature type="compositionally biased region" description="Basic and acidic residues" evidence="1">
    <location>
        <begin position="483"/>
        <end position="493"/>
    </location>
</feature>
<dbReference type="PANTHER" id="PTHR46928">
    <property type="entry name" value="MESENCHYME-SPECIFIC CELL SURFACE GLYCOPROTEIN"/>
    <property type="match status" value="1"/>
</dbReference>
<dbReference type="InterPro" id="IPR052956">
    <property type="entry name" value="Mesenchyme-surface_protein"/>
</dbReference>
<dbReference type="PANTHER" id="PTHR46928:SF1">
    <property type="entry name" value="MESENCHYME-SPECIFIC CELL SURFACE GLYCOPROTEIN"/>
    <property type="match status" value="1"/>
</dbReference>
<dbReference type="InterPro" id="IPR015943">
    <property type="entry name" value="WD40/YVTN_repeat-like_dom_sf"/>
</dbReference>
<dbReference type="NCBIfam" id="NF038117">
    <property type="entry name" value="choice_anch_I"/>
    <property type="match status" value="1"/>
</dbReference>
<dbReference type="STRING" id="1656094.BFC18_09075"/>
<organism evidence="4 5">
    <name type="scientific">Alteromonas confluentis</name>
    <dbReference type="NCBI Taxonomy" id="1656094"/>
    <lineage>
        <taxon>Bacteria</taxon>
        <taxon>Pseudomonadati</taxon>
        <taxon>Pseudomonadota</taxon>
        <taxon>Gammaproteobacteria</taxon>
        <taxon>Alteromonadales</taxon>
        <taxon>Alteromonadaceae</taxon>
        <taxon>Alteromonas/Salinimonas group</taxon>
        <taxon>Alteromonas</taxon>
    </lineage>
</organism>
<dbReference type="InterPro" id="IPR055188">
    <property type="entry name" value="Choice_anch_I"/>
</dbReference>
<dbReference type="Gene3D" id="2.130.10.10">
    <property type="entry name" value="YVTN repeat-like/Quinoprotein amine dehydrogenase"/>
    <property type="match status" value="1"/>
</dbReference>
<dbReference type="AlphaFoldDB" id="A0A1E7ZCQ7"/>
<accession>A0A1E7ZCQ7</accession>
<gene>
    <name evidence="4" type="ORF">BFC18_09075</name>
</gene>
<name>A0A1E7ZCQ7_9ALTE</name>
<dbReference type="Pfam" id="PF22494">
    <property type="entry name" value="choice_anch_I"/>
    <property type="match status" value="1"/>
</dbReference>
<dbReference type="InterPro" id="IPR011044">
    <property type="entry name" value="Quino_amine_DH_bsu"/>
</dbReference>
<keyword evidence="5" id="KW-1185">Reference proteome</keyword>
<evidence type="ECO:0000256" key="2">
    <source>
        <dbReference type="SAM" id="SignalP"/>
    </source>
</evidence>
<evidence type="ECO:0000259" key="3">
    <source>
        <dbReference type="Pfam" id="PF22494"/>
    </source>
</evidence>
<protein>
    <submittedName>
        <fullName evidence="4">Alkaline phosphatase</fullName>
    </submittedName>
</protein>
<dbReference type="SUPFAM" id="SSF50969">
    <property type="entry name" value="YVTN repeat-like/Quinoprotein amine dehydrogenase"/>
    <property type="match status" value="1"/>
</dbReference>
<dbReference type="Proteomes" id="UP000175691">
    <property type="component" value="Unassembled WGS sequence"/>
</dbReference>
<dbReference type="OrthoDB" id="9803927at2"/>
<comment type="caution">
    <text evidence="4">The sequence shown here is derived from an EMBL/GenBank/DDBJ whole genome shotgun (WGS) entry which is preliminary data.</text>
</comment>
<proteinExistence type="predicted"/>
<reference evidence="4 5" key="1">
    <citation type="submission" date="2016-08" db="EMBL/GenBank/DDBJ databases">
        <authorList>
            <person name="Seilhamer J.J."/>
        </authorList>
    </citation>
    <scope>NUCLEOTIDE SEQUENCE [LARGE SCALE GENOMIC DNA]</scope>
    <source>
        <strain evidence="4 5">KCTC 42603</strain>
    </source>
</reference>
<keyword evidence="2" id="KW-0732">Signal</keyword>
<feature type="compositionally biased region" description="Low complexity" evidence="1">
    <location>
        <begin position="30"/>
        <end position="47"/>
    </location>
</feature>
<feature type="signal peptide" evidence="2">
    <location>
        <begin position="1"/>
        <end position="20"/>
    </location>
</feature>
<feature type="domain" description="Choice-of-anchor I" evidence="3">
    <location>
        <begin position="63"/>
        <end position="587"/>
    </location>
</feature>
<evidence type="ECO:0000313" key="4">
    <source>
        <dbReference type="EMBL" id="OFC71297.1"/>
    </source>
</evidence>